<name>A0A1D7Y545_9ACTN</name>
<dbReference type="AlphaFoldDB" id="A0A1D7Y545"/>
<protein>
    <submittedName>
        <fullName evidence="1">DUF4291 domain-containing protein</fullName>
    </submittedName>
</protein>
<dbReference type="Pfam" id="PF14124">
    <property type="entry name" value="DUF4291"/>
    <property type="match status" value="1"/>
</dbReference>
<keyword evidence="2" id="KW-1185">Reference proteome</keyword>
<sequence>MPTLVPVAEPKYQIHARHTDSTVIVYQAYGPEIGLPAAREGRFPAVWQRDRMTWNKPRS</sequence>
<gene>
    <name evidence="1" type="ORF">BFF78_06295</name>
</gene>
<dbReference type="EMBL" id="CP017248">
    <property type="protein sequence ID" value="AOR30711.1"/>
    <property type="molecule type" value="Genomic_DNA"/>
</dbReference>
<dbReference type="KEGG" id="spun:BFF78_06295"/>
<proteinExistence type="predicted"/>
<accession>A0A1D7Y545</accession>
<dbReference type="PANTHER" id="PTHR38567:SF1">
    <property type="entry name" value="DUF4291 DOMAIN-CONTAINING PROTEIN"/>
    <property type="match status" value="1"/>
</dbReference>
<evidence type="ECO:0000313" key="1">
    <source>
        <dbReference type="EMBL" id="AOR30711.1"/>
    </source>
</evidence>
<evidence type="ECO:0000313" key="2">
    <source>
        <dbReference type="Proteomes" id="UP000094960"/>
    </source>
</evidence>
<reference evidence="2" key="1">
    <citation type="submission" date="2016-09" db="EMBL/GenBank/DDBJ databases">
        <title>Streptomyces puniciscabiei strain:TW1S1 Genome sequencing and assembly.</title>
        <authorList>
            <person name="Kim M.-K."/>
            <person name="Kim S.B."/>
        </authorList>
    </citation>
    <scope>NUCLEOTIDE SEQUENCE [LARGE SCALE GENOMIC DNA]</scope>
    <source>
        <strain evidence="2">TW1S1</strain>
    </source>
</reference>
<dbReference type="InterPro" id="IPR025633">
    <property type="entry name" value="DUF4291"/>
</dbReference>
<dbReference type="Proteomes" id="UP000094960">
    <property type="component" value="Chromosome"/>
</dbReference>
<dbReference type="PANTHER" id="PTHR38567">
    <property type="entry name" value="DUF4291 DOMAIN-CONTAINING PROTEIN"/>
    <property type="match status" value="1"/>
</dbReference>
<organism evidence="1 2">
    <name type="scientific">Streptomyces fodineus</name>
    <dbReference type="NCBI Taxonomy" id="1904616"/>
    <lineage>
        <taxon>Bacteria</taxon>
        <taxon>Bacillati</taxon>
        <taxon>Actinomycetota</taxon>
        <taxon>Actinomycetes</taxon>
        <taxon>Kitasatosporales</taxon>
        <taxon>Streptomycetaceae</taxon>
        <taxon>Streptomyces</taxon>
    </lineage>
</organism>